<evidence type="ECO:0000313" key="1">
    <source>
        <dbReference type="EMBL" id="MCI86678.1"/>
    </source>
</evidence>
<feature type="non-terminal residue" evidence="1">
    <location>
        <position position="27"/>
    </location>
</feature>
<keyword evidence="2" id="KW-1185">Reference proteome</keyword>
<evidence type="ECO:0000313" key="2">
    <source>
        <dbReference type="Proteomes" id="UP000265520"/>
    </source>
</evidence>
<dbReference type="EMBL" id="LXQA011147059">
    <property type="protein sequence ID" value="MCI86678.1"/>
    <property type="molecule type" value="Genomic_DNA"/>
</dbReference>
<dbReference type="Proteomes" id="UP000265520">
    <property type="component" value="Unassembled WGS sequence"/>
</dbReference>
<name>A0A392VE71_9FABA</name>
<reference evidence="1 2" key="1">
    <citation type="journal article" date="2018" name="Front. Plant Sci.">
        <title>Red Clover (Trifolium pratense) and Zigzag Clover (T. medium) - A Picture of Genomic Similarities and Differences.</title>
        <authorList>
            <person name="Dluhosova J."/>
            <person name="Istvanek J."/>
            <person name="Nedelnik J."/>
            <person name="Repkova J."/>
        </authorList>
    </citation>
    <scope>NUCLEOTIDE SEQUENCE [LARGE SCALE GENOMIC DNA]</scope>
    <source>
        <strain evidence="2">cv. 10/8</strain>
        <tissue evidence="1">Leaf</tissue>
    </source>
</reference>
<accession>A0A392VE71</accession>
<sequence length="27" mass="3013">MRPKRNDGTIVLGYLKKDAAPPTLEDL</sequence>
<proteinExistence type="predicted"/>
<organism evidence="1 2">
    <name type="scientific">Trifolium medium</name>
    <dbReference type="NCBI Taxonomy" id="97028"/>
    <lineage>
        <taxon>Eukaryota</taxon>
        <taxon>Viridiplantae</taxon>
        <taxon>Streptophyta</taxon>
        <taxon>Embryophyta</taxon>
        <taxon>Tracheophyta</taxon>
        <taxon>Spermatophyta</taxon>
        <taxon>Magnoliopsida</taxon>
        <taxon>eudicotyledons</taxon>
        <taxon>Gunneridae</taxon>
        <taxon>Pentapetalae</taxon>
        <taxon>rosids</taxon>
        <taxon>fabids</taxon>
        <taxon>Fabales</taxon>
        <taxon>Fabaceae</taxon>
        <taxon>Papilionoideae</taxon>
        <taxon>50 kb inversion clade</taxon>
        <taxon>NPAAA clade</taxon>
        <taxon>Hologalegina</taxon>
        <taxon>IRL clade</taxon>
        <taxon>Trifolieae</taxon>
        <taxon>Trifolium</taxon>
    </lineage>
</organism>
<protein>
    <submittedName>
        <fullName evidence="1">Uncharacterized protein</fullName>
    </submittedName>
</protein>
<dbReference type="AlphaFoldDB" id="A0A392VE71"/>
<comment type="caution">
    <text evidence="1">The sequence shown here is derived from an EMBL/GenBank/DDBJ whole genome shotgun (WGS) entry which is preliminary data.</text>
</comment>